<accession>A0A023G0M8</accession>
<dbReference type="EMBL" id="GBBM01007687">
    <property type="protein sequence ID" value="JAC27731.1"/>
    <property type="molecule type" value="mRNA"/>
</dbReference>
<evidence type="ECO:0000313" key="2">
    <source>
        <dbReference type="EMBL" id="JAC27731.1"/>
    </source>
</evidence>
<reference evidence="2" key="1">
    <citation type="submission" date="2014-03" db="EMBL/GenBank/DDBJ databases">
        <title>The sialotranscriptome of Amblyomma triste, Amblyomma parvum and Amblyomma cajennense ticks, uncovered by 454-based RNA-seq.</title>
        <authorList>
            <person name="Garcia G.R."/>
            <person name="Gardinassi L.G."/>
            <person name="Ribeiro J.M."/>
            <person name="Anatriello E."/>
            <person name="Ferreira B.R."/>
            <person name="Moreira H.N."/>
            <person name="Mafra C."/>
            <person name="Olegario M.M."/>
            <person name="Szabo P.J."/>
            <person name="Miranda-Santos I.K."/>
            <person name="Maruyama S.R."/>
        </authorList>
    </citation>
    <scope>NUCLEOTIDE SEQUENCE</scope>
    <source>
        <strain evidence="2">Mato Grasso do Sul</strain>
        <tissue evidence="2">Salivary glands</tissue>
    </source>
</reference>
<keyword evidence="1" id="KW-0472">Membrane</keyword>
<name>A0A023G0M8_AMBTT</name>
<dbReference type="AlphaFoldDB" id="A0A023G0M8"/>
<feature type="transmembrane region" description="Helical" evidence="1">
    <location>
        <begin position="97"/>
        <end position="114"/>
    </location>
</feature>
<keyword evidence="1" id="KW-1133">Transmembrane helix</keyword>
<proteinExistence type="evidence at transcript level"/>
<organism evidence="2">
    <name type="scientific">Amblyomma triste</name>
    <name type="common">Neotropical tick</name>
    <dbReference type="NCBI Taxonomy" id="251400"/>
    <lineage>
        <taxon>Eukaryota</taxon>
        <taxon>Metazoa</taxon>
        <taxon>Ecdysozoa</taxon>
        <taxon>Arthropoda</taxon>
        <taxon>Chelicerata</taxon>
        <taxon>Arachnida</taxon>
        <taxon>Acari</taxon>
        <taxon>Parasitiformes</taxon>
        <taxon>Ixodida</taxon>
        <taxon>Ixodoidea</taxon>
        <taxon>Ixodidae</taxon>
        <taxon>Amblyomminae</taxon>
        <taxon>Amblyomma</taxon>
    </lineage>
</organism>
<feature type="non-terminal residue" evidence="2">
    <location>
        <position position="118"/>
    </location>
</feature>
<protein>
    <submittedName>
        <fullName evidence="2">Putative secreted protein</fullName>
    </submittedName>
</protein>
<sequence length="118" mass="13244">MLKYKHRVVVIAVVSSLETALCRSVSFQLALSAREVYDCCGYCLTQSLTLTTSCVIRSENKRMLSLLKKKKKRKNKPAVALASATRPTASSPLSEVYYTYVVTFLYVILLRGYLVSTH</sequence>
<evidence type="ECO:0000256" key="1">
    <source>
        <dbReference type="SAM" id="Phobius"/>
    </source>
</evidence>
<keyword evidence="1" id="KW-0812">Transmembrane</keyword>